<reference evidence="2" key="1">
    <citation type="submission" date="2020-07" db="EMBL/GenBank/DDBJ databases">
        <title>Huge and variable diversity of episymbiotic CPR bacteria and DPANN archaea in groundwater ecosystems.</title>
        <authorList>
            <person name="He C.Y."/>
            <person name="Keren R."/>
            <person name="Whittaker M."/>
            <person name="Farag I.F."/>
            <person name="Doudna J."/>
            <person name="Cate J.H.D."/>
            <person name="Banfield J.F."/>
        </authorList>
    </citation>
    <scope>NUCLEOTIDE SEQUENCE</scope>
    <source>
        <strain evidence="2">NC_groundwater_1860_Pr3_B-0.1um_51_7</strain>
    </source>
</reference>
<dbReference type="EMBL" id="JACRKR010000003">
    <property type="protein sequence ID" value="MBI5078399.1"/>
    <property type="molecule type" value="Genomic_DNA"/>
</dbReference>
<evidence type="ECO:0000259" key="1">
    <source>
        <dbReference type="PROSITE" id="PS51272"/>
    </source>
</evidence>
<feature type="domain" description="SLH" evidence="1">
    <location>
        <begin position="147"/>
        <end position="208"/>
    </location>
</feature>
<sequence>MGRKPEKRKAVIPLPEIVPKPALKAFTDIPEDFWARKPIEYLATLGIMDGYADGTFHPEKEMSRADLAVLLVKAKGFKVTEGVKIKFSDVFSQGFTAPYISMAVERKYISGYPDGTFRPEERITRAEAAQILARFSGLYVKAQVQKEAFSGLPVSHWASPAVAATKESGFFEYLSGRDFEPDKFLTRAEMAEIIAKTPFAKGQIEKLISGEK</sequence>
<evidence type="ECO:0000313" key="2">
    <source>
        <dbReference type="EMBL" id="MBI5078399.1"/>
    </source>
</evidence>
<accession>A0A9D6UJ91</accession>
<feature type="domain" description="SLH" evidence="1">
    <location>
        <begin position="22"/>
        <end position="85"/>
    </location>
</feature>
<dbReference type="AlphaFoldDB" id="A0A9D6UJ91"/>
<feature type="domain" description="SLH" evidence="1">
    <location>
        <begin position="86"/>
        <end position="146"/>
    </location>
</feature>
<dbReference type="Pfam" id="PF00395">
    <property type="entry name" value="SLH"/>
    <property type="match status" value="3"/>
</dbReference>
<dbReference type="Proteomes" id="UP000808761">
    <property type="component" value="Unassembled WGS sequence"/>
</dbReference>
<evidence type="ECO:0000313" key="3">
    <source>
        <dbReference type="Proteomes" id="UP000808761"/>
    </source>
</evidence>
<dbReference type="PANTHER" id="PTHR43308:SF5">
    <property type="entry name" value="S-LAYER PROTEIN _ PEPTIDOGLYCAN ENDO-BETA-N-ACETYLGLUCOSAMINIDASE"/>
    <property type="match status" value="1"/>
</dbReference>
<proteinExistence type="predicted"/>
<protein>
    <submittedName>
        <fullName evidence="2">S-layer homology domain-containing protein</fullName>
    </submittedName>
</protein>
<comment type="caution">
    <text evidence="2">The sequence shown here is derived from an EMBL/GenBank/DDBJ whole genome shotgun (WGS) entry which is preliminary data.</text>
</comment>
<dbReference type="InterPro" id="IPR001119">
    <property type="entry name" value="SLH_dom"/>
</dbReference>
<name>A0A9D6UJ91_UNCSA</name>
<dbReference type="PROSITE" id="PS51272">
    <property type="entry name" value="SLH"/>
    <property type="match status" value="3"/>
</dbReference>
<gene>
    <name evidence="2" type="ORF">HZB08_00035</name>
</gene>
<dbReference type="InterPro" id="IPR051465">
    <property type="entry name" value="Cell_Envelope_Struct_Comp"/>
</dbReference>
<organism evidence="2 3">
    <name type="scientific">Candidatus Saganbacteria bacterium</name>
    <dbReference type="NCBI Taxonomy" id="2575572"/>
    <lineage>
        <taxon>Bacteria</taxon>
        <taxon>Bacillati</taxon>
        <taxon>Saganbacteria</taxon>
    </lineage>
</organism>
<dbReference type="PANTHER" id="PTHR43308">
    <property type="entry name" value="OUTER MEMBRANE PROTEIN ALPHA-RELATED"/>
    <property type="match status" value="1"/>
</dbReference>